<accession>G0XZB2</accession>
<sequence length="226" mass="26031">MDDELLPVWMFLPAYALRMQMFFLDKWSGKKCYMISARDFMIPWGDAPDKWGWHSVADSRFEEVAELRSVWWLEIRGNIETRILSPSRVYQAYLVFKLSATADGFDRDDSLKVTVGLLGEEEVSSKRAVFLDQEEVPVGTSETQYPKKRTDGWLEMEMGEFFCPGEEDGAIMEMLVWRLIIGLKVASLFRGLRSGPRERRKFLMVHFLSHDASATGNDLHATGTRT</sequence>
<reference evidence="1" key="1">
    <citation type="journal article" date="2011" name="Mol. Plant Pathol.">
        <title>Identification of serine/threonine kinase and nucleotide-binding site-leucine-rich repeat (NBS-LRR) genes in the fire blight resistance quantitative trait locus of apple cultivar 'Evereste'.</title>
        <authorList>
            <person name="Parravicini G."/>
            <person name="Gessler C."/>
            <person name="Denance C."/>
            <person name="Lasserre-Zuber P."/>
            <person name="Vergne E."/>
            <person name="Brisset M.N."/>
            <person name="Patocchi A."/>
            <person name="Durel C.E."/>
            <person name="Broggini G.A."/>
        </authorList>
    </citation>
    <scope>NUCLEOTIDE SEQUENCE</scope>
</reference>
<dbReference type="PANTHER" id="PTHR32278:SF111">
    <property type="entry name" value="F-BOX PROTEIN PP2-B12-RELATED"/>
    <property type="match status" value="1"/>
</dbReference>
<proteinExistence type="predicted"/>
<dbReference type="Pfam" id="PF14299">
    <property type="entry name" value="PP2"/>
    <property type="match status" value="1"/>
</dbReference>
<dbReference type="PANTHER" id="PTHR32278">
    <property type="entry name" value="F-BOX DOMAIN-CONTAINING PROTEIN"/>
    <property type="match status" value="1"/>
</dbReference>
<name>G0XZB2_MALDO</name>
<protein>
    <submittedName>
        <fullName evidence="1">Uncharacterized protein</fullName>
    </submittedName>
</protein>
<dbReference type="AlphaFoldDB" id="G0XZB2"/>
<dbReference type="InterPro" id="IPR025886">
    <property type="entry name" value="PP2-like"/>
</dbReference>
<evidence type="ECO:0000313" key="1">
    <source>
        <dbReference type="EMBL" id="AEJ72553.1"/>
    </source>
</evidence>
<dbReference type="EMBL" id="HQ445899">
    <property type="protein sequence ID" value="AEJ72553.1"/>
    <property type="molecule type" value="Genomic_DNA"/>
</dbReference>
<organism evidence="1">
    <name type="scientific">Malus domestica</name>
    <name type="common">Apple</name>
    <name type="synonym">Pyrus malus</name>
    <dbReference type="NCBI Taxonomy" id="3750"/>
    <lineage>
        <taxon>Eukaryota</taxon>
        <taxon>Viridiplantae</taxon>
        <taxon>Streptophyta</taxon>
        <taxon>Embryophyta</taxon>
        <taxon>Tracheophyta</taxon>
        <taxon>Spermatophyta</taxon>
        <taxon>Magnoliopsida</taxon>
        <taxon>eudicotyledons</taxon>
        <taxon>Gunneridae</taxon>
        <taxon>Pentapetalae</taxon>
        <taxon>rosids</taxon>
        <taxon>fabids</taxon>
        <taxon>Rosales</taxon>
        <taxon>Rosaceae</taxon>
        <taxon>Amygdaloideae</taxon>
        <taxon>Maleae</taxon>
        <taxon>Malus</taxon>
    </lineage>
</organism>